<keyword evidence="6" id="KW-1185">Reference proteome</keyword>
<dbReference type="InterPro" id="IPR046335">
    <property type="entry name" value="LacI/GalR-like_sensor"/>
</dbReference>
<sequence length="340" mass="38150">MSIHEIAKRAGVSIATVSYALNNKKKVSKETRELIMSIAEELNYVPNSLAQGLLAKKTNIVGLIVPDLSVPYTLAIIRHLEYYARKNSLYLLLGHTDGHSSTLLSIVDNFINKNVDAVILATGLAFNQEENMHKVISRIQKFKVPLVIMSPLRSLNSHKTNFVIPDLEDGSYQITRYLLDNNLNKMIYFGGYPSDYLTEIRYQGFGKALEESNIPVGPNVFQECGYTFHDGYRAIIRFLEDGNSLPEAIVTINDTVALGVYKGLREKGIRVPDDVSLVGYDDIELQALDFIPLTTVNIPVDEMSKLCIDGLMKCREGKNLTFQYSLKPQIVVRDSVKTRL</sequence>
<evidence type="ECO:0000313" key="5">
    <source>
        <dbReference type="EMBL" id="MEQ4486893.1"/>
    </source>
</evidence>
<dbReference type="SMART" id="SM00354">
    <property type="entry name" value="HTH_LACI"/>
    <property type="match status" value="1"/>
</dbReference>
<organism evidence="5 6">
    <name type="scientific">Cohnella silvisoli</name>
    <dbReference type="NCBI Taxonomy" id="2873699"/>
    <lineage>
        <taxon>Bacteria</taxon>
        <taxon>Bacillati</taxon>
        <taxon>Bacillota</taxon>
        <taxon>Bacilli</taxon>
        <taxon>Bacillales</taxon>
        <taxon>Paenibacillaceae</taxon>
        <taxon>Cohnella</taxon>
    </lineage>
</organism>
<evidence type="ECO:0000313" key="6">
    <source>
        <dbReference type="Proteomes" id="UP001493487"/>
    </source>
</evidence>
<keyword evidence="2 5" id="KW-0238">DNA-binding</keyword>
<dbReference type="Proteomes" id="UP001493487">
    <property type="component" value="Unassembled WGS sequence"/>
</dbReference>
<dbReference type="PROSITE" id="PS50932">
    <property type="entry name" value="HTH_LACI_2"/>
    <property type="match status" value="1"/>
</dbReference>
<dbReference type="InterPro" id="IPR000843">
    <property type="entry name" value="HTH_LacI"/>
</dbReference>
<proteinExistence type="predicted"/>
<keyword evidence="3" id="KW-0804">Transcription</keyword>
<evidence type="ECO:0000256" key="1">
    <source>
        <dbReference type="ARBA" id="ARBA00023015"/>
    </source>
</evidence>
<comment type="caution">
    <text evidence="5">The sequence shown here is derived from an EMBL/GenBank/DDBJ whole genome shotgun (WGS) entry which is preliminary data.</text>
</comment>
<dbReference type="CDD" id="cd06267">
    <property type="entry name" value="PBP1_LacI_sugar_binding-like"/>
    <property type="match status" value="1"/>
</dbReference>
<dbReference type="SUPFAM" id="SSF47413">
    <property type="entry name" value="lambda repressor-like DNA-binding domains"/>
    <property type="match status" value="1"/>
</dbReference>
<reference evidence="5 6" key="1">
    <citation type="journal article" date="2023" name="Genome Announc.">
        <title>Pan-Genome Analyses of the Genus Cohnella and Proposal of the Novel Species Cohnella silvisoli sp. nov., Isolated from Forest Soil.</title>
        <authorList>
            <person name="Wang C."/>
            <person name="Mao L."/>
            <person name="Bao G."/>
            <person name="Zhu H."/>
        </authorList>
    </citation>
    <scope>NUCLEOTIDE SEQUENCE [LARGE SCALE GENOMIC DNA]</scope>
    <source>
        <strain evidence="5 6">NL03-T5-1</strain>
    </source>
</reference>
<dbReference type="Gene3D" id="1.10.260.40">
    <property type="entry name" value="lambda repressor-like DNA-binding domains"/>
    <property type="match status" value="1"/>
</dbReference>
<dbReference type="CDD" id="cd01392">
    <property type="entry name" value="HTH_LacI"/>
    <property type="match status" value="1"/>
</dbReference>
<evidence type="ECO:0000256" key="2">
    <source>
        <dbReference type="ARBA" id="ARBA00023125"/>
    </source>
</evidence>
<dbReference type="GO" id="GO:0003677">
    <property type="term" value="F:DNA binding"/>
    <property type="evidence" value="ECO:0007669"/>
    <property type="project" value="UniProtKB-KW"/>
</dbReference>
<gene>
    <name evidence="5" type="ORF">QJS35_31405</name>
</gene>
<evidence type="ECO:0000256" key="3">
    <source>
        <dbReference type="ARBA" id="ARBA00023163"/>
    </source>
</evidence>
<dbReference type="SUPFAM" id="SSF53822">
    <property type="entry name" value="Periplasmic binding protein-like I"/>
    <property type="match status" value="1"/>
</dbReference>
<feature type="domain" description="HTH lacI-type" evidence="4">
    <location>
        <begin position="1"/>
        <end position="55"/>
    </location>
</feature>
<dbReference type="Pfam" id="PF00356">
    <property type="entry name" value="LacI"/>
    <property type="match status" value="1"/>
</dbReference>
<dbReference type="Pfam" id="PF13377">
    <property type="entry name" value="Peripla_BP_3"/>
    <property type="match status" value="1"/>
</dbReference>
<dbReference type="InterPro" id="IPR010982">
    <property type="entry name" value="Lambda_DNA-bd_dom_sf"/>
</dbReference>
<dbReference type="EMBL" id="JASKHM010000026">
    <property type="protein sequence ID" value="MEQ4486893.1"/>
    <property type="molecule type" value="Genomic_DNA"/>
</dbReference>
<protein>
    <submittedName>
        <fullName evidence="5">LacI family DNA-binding transcriptional regulator</fullName>
    </submittedName>
</protein>
<accession>A0ABV1L4B3</accession>
<evidence type="ECO:0000259" key="4">
    <source>
        <dbReference type="PROSITE" id="PS50932"/>
    </source>
</evidence>
<dbReference type="PANTHER" id="PTHR30146:SF109">
    <property type="entry name" value="HTH-TYPE TRANSCRIPTIONAL REGULATOR GALS"/>
    <property type="match status" value="1"/>
</dbReference>
<dbReference type="RefSeq" id="WP_232189946.1">
    <property type="nucleotide sequence ID" value="NZ_JAIOAP010000025.1"/>
</dbReference>
<dbReference type="PROSITE" id="PS00356">
    <property type="entry name" value="HTH_LACI_1"/>
    <property type="match status" value="1"/>
</dbReference>
<dbReference type="PANTHER" id="PTHR30146">
    <property type="entry name" value="LACI-RELATED TRANSCRIPTIONAL REPRESSOR"/>
    <property type="match status" value="1"/>
</dbReference>
<dbReference type="InterPro" id="IPR028082">
    <property type="entry name" value="Peripla_BP_I"/>
</dbReference>
<keyword evidence="1" id="KW-0805">Transcription regulation</keyword>
<name>A0ABV1L4B3_9BACL</name>
<dbReference type="Gene3D" id="3.40.50.2300">
    <property type="match status" value="2"/>
</dbReference>